<sequence length="57" mass="7170">MSKFSIEKFFRQCNFRRISPKIQFLAKNFFIYKRRLFLSFQELMEFSIFCHLCFQMP</sequence>
<dbReference type="HOGENOM" id="CLU_2993911_0_0_9"/>
<dbReference type="AlphaFoldDB" id="C7GD33"/>
<accession>C7GD33</accession>
<dbReference type="EMBL" id="ABYJ02000143">
    <property type="protein sequence ID" value="EEV00255.1"/>
    <property type="molecule type" value="Genomic_DNA"/>
</dbReference>
<reference evidence="1 2" key="1">
    <citation type="submission" date="2009-08" db="EMBL/GenBank/DDBJ databases">
        <authorList>
            <person name="Weinstock G."/>
            <person name="Sodergren E."/>
            <person name="Clifton S."/>
            <person name="Fulton L."/>
            <person name="Fulton B."/>
            <person name="Courtney L."/>
            <person name="Fronick C."/>
            <person name="Harrison M."/>
            <person name="Strong C."/>
            <person name="Farmer C."/>
            <person name="Delahaunty K."/>
            <person name="Markovic C."/>
            <person name="Hall O."/>
            <person name="Minx P."/>
            <person name="Tomlinson C."/>
            <person name="Mitreva M."/>
            <person name="Nelson J."/>
            <person name="Hou S."/>
            <person name="Wollam A."/>
            <person name="Pepin K.H."/>
            <person name="Johnson M."/>
            <person name="Bhonagiri V."/>
            <person name="Nash W.E."/>
            <person name="Warren W."/>
            <person name="Chinwalla A."/>
            <person name="Mardis E.R."/>
            <person name="Wilson R.K."/>
        </authorList>
    </citation>
    <scope>NUCLEOTIDE SEQUENCE [LARGE SCALE GENOMIC DNA]</scope>
    <source>
        <strain evidence="1 2">L1-82</strain>
    </source>
</reference>
<comment type="caution">
    <text evidence="1">The sequence shown here is derived from an EMBL/GenBank/DDBJ whole genome shotgun (WGS) entry which is preliminary data.</text>
</comment>
<gene>
    <name evidence="1" type="ORF">ROSINTL182_07833</name>
</gene>
<name>C7GD33_9FIRM</name>
<evidence type="ECO:0000313" key="1">
    <source>
        <dbReference type="EMBL" id="EEV00255.1"/>
    </source>
</evidence>
<proteinExistence type="predicted"/>
<dbReference type="Proteomes" id="UP000004828">
    <property type="component" value="Unassembled WGS sequence"/>
</dbReference>
<protein>
    <submittedName>
        <fullName evidence="1">Uncharacterized protein</fullName>
    </submittedName>
</protein>
<evidence type="ECO:0000313" key="2">
    <source>
        <dbReference type="Proteomes" id="UP000004828"/>
    </source>
</evidence>
<organism evidence="1 2">
    <name type="scientific">Roseburia intestinalis L1-82</name>
    <dbReference type="NCBI Taxonomy" id="536231"/>
    <lineage>
        <taxon>Bacteria</taxon>
        <taxon>Bacillati</taxon>
        <taxon>Bacillota</taxon>
        <taxon>Clostridia</taxon>
        <taxon>Lachnospirales</taxon>
        <taxon>Lachnospiraceae</taxon>
        <taxon>Roseburia</taxon>
    </lineage>
</organism>